<accession>A0A9J6EVT0</accession>
<dbReference type="AlphaFoldDB" id="A0A9J6EVT0"/>
<sequence>MMFCVAAQLKYSLESVVRVTYFDRTKLYLLAKPICPLDDRNTVDIASTVEAVQAMINTTVTTKQVVVMAKQLCQNVSRVPEKLATYNLRQGTSKFSREIWNVDEFEAALEAHGLLFKNVQNIRVRGEPRIRFVYNLFAGDALDGSKAAYLIWHAVHLPPERTVGIVPSGALNKQSKGCRSEKHVCYRGKRREGTVKKSALFDPEDADTLEGFFENVTLLTPTFASSASLRVPTATSNFARNILNGRNYNLDLTTARLSVLAAKTMTRYRDLHLVENRFLLLSSAVYNFIRTDTYSAWLPNMAVLGQLMTEGLWAMALRNIRWNSRTHANI</sequence>
<organism evidence="1 2">
    <name type="scientific">Rhipicephalus microplus</name>
    <name type="common">Cattle tick</name>
    <name type="synonym">Boophilus microplus</name>
    <dbReference type="NCBI Taxonomy" id="6941"/>
    <lineage>
        <taxon>Eukaryota</taxon>
        <taxon>Metazoa</taxon>
        <taxon>Ecdysozoa</taxon>
        <taxon>Arthropoda</taxon>
        <taxon>Chelicerata</taxon>
        <taxon>Arachnida</taxon>
        <taxon>Acari</taxon>
        <taxon>Parasitiformes</taxon>
        <taxon>Ixodida</taxon>
        <taxon>Ixodoidea</taxon>
        <taxon>Ixodidae</taxon>
        <taxon>Rhipicephalinae</taxon>
        <taxon>Rhipicephalus</taxon>
        <taxon>Boophilus</taxon>
    </lineage>
</organism>
<protein>
    <submittedName>
        <fullName evidence="1">Uncharacterized protein</fullName>
    </submittedName>
</protein>
<dbReference type="Proteomes" id="UP000821866">
    <property type="component" value="Chromosome 1"/>
</dbReference>
<proteinExistence type="predicted"/>
<evidence type="ECO:0000313" key="2">
    <source>
        <dbReference type="Proteomes" id="UP000821866"/>
    </source>
</evidence>
<name>A0A9J6EVT0_RHIMP</name>
<gene>
    <name evidence="1" type="ORF">HPB51_001507</name>
</gene>
<keyword evidence="2" id="KW-1185">Reference proteome</keyword>
<reference evidence="1" key="1">
    <citation type="journal article" date="2020" name="Cell">
        <title>Large-Scale Comparative Analyses of Tick Genomes Elucidate Their Genetic Diversity and Vector Capacities.</title>
        <authorList>
            <consortium name="Tick Genome and Microbiome Consortium (TIGMIC)"/>
            <person name="Jia N."/>
            <person name="Wang J."/>
            <person name="Shi W."/>
            <person name="Du L."/>
            <person name="Sun Y."/>
            <person name="Zhan W."/>
            <person name="Jiang J.F."/>
            <person name="Wang Q."/>
            <person name="Zhang B."/>
            <person name="Ji P."/>
            <person name="Bell-Sakyi L."/>
            <person name="Cui X.M."/>
            <person name="Yuan T.T."/>
            <person name="Jiang B.G."/>
            <person name="Yang W.F."/>
            <person name="Lam T.T."/>
            <person name="Chang Q.C."/>
            <person name="Ding S.J."/>
            <person name="Wang X.J."/>
            <person name="Zhu J.G."/>
            <person name="Ruan X.D."/>
            <person name="Zhao L."/>
            <person name="Wei J.T."/>
            <person name="Ye R.Z."/>
            <person name="Que T.C."/>
            <person name="Du C.H."/>
            <person name="Zhou Y.H."/>
            <person name="Cheng J.X."/>
            <person name="Dai P.F."/>
            <person name="Guo W.B."/>
            <person name="Han X.H."/>
            <person name="Huang E.J."/>
            <person name="Li L.F."/>
            <person name="Wei W."/>
            <person name="Gao Y.C."/>
            <person name="Liu J.Z."/>
            <person name="Shao H.Z."/>
            <person name="Wang X."/>
            <person name="Wang C.C."/>
            <person name="Yang T.C."/>
            <person name="Huo Q.B."/>
            <person name="Li W."/>
            <person name="Chen H.Y."/>
            <person name="Chen S.E."/>
            <person name="Zhou L.G."/>
            <person name="Ni X.B."/>
            <person name="Tian J.H."/>
            <person name="Sheng Y."/>
            <person name="Liu T."/>
            <person name="Pan Y.S."/>
            <person name="Xia L.Y."/>
            <person name="Li J."/>
            <person name="Zhao F."/>
            <person name="Cao W.C."/>
        </authorList>
    </citation>
    <scope>NUCLEOTIDE SEQUENCE</scope>
    <source>
        <strain evidence="1">Rmic-2018</strain>
    </source>
</reference>
<reference evidence="1" key="2">
    <citation type="submission" date="2021-09" db="EMBL/GenBank/DDBJ databases">
        <authorList>
            <person name="Jia N."/>
            <person name="Wang J."/>
            <person name="Shi W."/>
            <person name="Du L."/>
            <person name="Sun Y."/>
            <person name="Zhan W."/>
            <person name="Jiang J."/>
            <person name="Wang Q."/>
            <person name="Zhang B."/>
            <person name="Ji P."/>
            <person name="Sakyi L.B."/>
            <person name="Cui X."/>
            <person name="Yuan T."/>
            <person name="Jiang B."/>
            <person name="Yang W."/>
            <person name="Lam T.T.-Y."/>
            <person name="Chang Q."/>
            <person name="Ding S."/>
            <person name="Wang X."/>
            <person name="Zhu J."/>
            <person name="Ruan X."/>
            <person name="Zhao L."/>
            <person name="Wei J."/>
            <person name="Que T."/>
            <person name="Du C."/>
            <person name="Cheng J."/>
            <person name="Dai P."/>
            <person name="Han X."/>
            <person name="Huang E."/>
            <person name="Gao Y."/>
            <person name="Liu J."/>
            <person name="Shao H."/>
            <person name="Ye R."/>
            <person name="Li L."/>
            <person name="Wei W."/>
            <person name="Wang X."/>
            <person name="Wang C."/>
            <person name="Huo Q."/>
            <person name="Li W."/>
            <person name="Guo W."/>
            <person name="Chen H."/>
            <person name="Chen S."/>
            <person name="Zhou L."/>
            <person name="Zhou L."/>
            <person name="Ni X."/>
            <person name="Tian J."/>
            <person name="Zhou Y."/>
            <person name="Sheng Y."/>
            <person name="Liu T."/>
            <person name="Pan Y."/>
            <person name="Xia L."/>
            <person name="Li J."/>
            <person name="Zhao F."/>
            <person name="Cao W."/>
        </authorList>
    </citation>
    <scope>NUCLEOTIDE SEQUENCE</scope>
    <source>
        <strain evidence="1">Rmic-2018</strain>
        <tissue evidence="1">Larvae</tissue>
    </source>
</reference>
<comment type="caution">
    <text evidence="1">The sequence shown here is derived from an EMBL/GenBank/DDBJ whole genome shotgun (WGS) entry which is preliminary data.</text>
</comment>
<evidence type="ECO:0000313" key="1">
    <source>
        <dbReference type="EMBL" id="KAH8038393.1"/>
    </source>
</evidence>
<dbReference type="EMBL" id="JABSTU010000001">
    <property type="protein sequence ID" value="KAH8038393.1"/>
    <property type="molecule type" value="Genomic_DNA"/>
</dbReference>